<dbReference type="RefSeq" id="WP_236099891.1">
    <property type="nucleotide sequence ID" value="NZ_JAKGUD010000011.1"/>
</dbReference>
<dbReference type="PANTHER" id="PTHR43609">
    <property type="entry name" value="ACETYL-COA HYDROLASE"/>
    <property type="match status" value="1"/>
</dbReference>
<dbReference type="NCBIfam" id="TIGR03458">
    <property type="entry name" value="YgfH_subfam"/>
    <property type="match status" value="1"/>
</dbReference>
<dbReference type="EMBL" id="JAKGUD010000011">
    <property type="protein sequence ID" value="MCF4143187.1"/>
    <property type="molecule type" value="Genomic_DNA"/>
</dbReference>
<evidence type="ECO:0000256" key="1">
    <source>
        <dbReference type="ARBA" id="ARBA00009632"/>
    </source>
</evidence>
<keyword evidence="4" id="KW-0808">Transferase</keyword>
<dbReference type="SUPFAM" id="SSF100950">
    <property type="entry name" value="NagB/RpiA/CoA transferase-like"/>
    <property type="match status" value="2"/>
</dbReference>
<dbReference type="Pfam" id="PF13336">
    <property type="entry name" value="AcetylCoA_hyd_C"/>
    <property type="match status" value="1"/>
</dbReference>
<dbReference type="Gene3D" id="3.40.1080.20">
    <property type="entry name" value="Acetyl-CoA hydrolase/transferase C-terminal domain"/>
    <property type="match status" value="1"/>
</dbReference>
<evidence type="ECO:0000313" key="5">
    <source>
        <dbReference type="Proteomes" id="UP001200430"/>
    </source>
</evidence>
<evidence type="ECO:0000259" key="3">
    <source>
        <dbReference type="Pfam" id="PF13336"/>
    </source>
</evidence>
<proteinExistence type="inferred from homology"/>
<dbReference type="GO" id="GO:0016740">
    <property type="term" value="F:transferase activity"/>
    <property type="evidence" value="ECO:0007669"/>
    <property type="project" value="UniProtKB-KW"/>
</dbReference>
<dbReference type="InterPro" id="IPR038460">
    <property type="entry name" value="AcetylCoA_hyd_C_sf"/>
</dbReference>
<protein>
    <submittedName>
        <fullName evidence="4">Succinate CoA transferase</fullName>
    </submittedName>
</protein>
<dbReference type="Proteomes" id="UP001200430">
    <property type="component" value="Unassembled WGS sequence"/>
</dbReference>
<keyword evidence="5" id="KW-1185">Reference proteome</keyword>
<dbReference type="Gene3D" id="3.40.1080.10">
    <property type="entry name" value="Glutaconate Coenzyme A-transferase"/>
    <property type="match status" value="1"/>
</dbReference>
<name>A0ABS9EPS2_9BACT</name>
<evidence type="ECO:0000259" key="2">
    <source>
        <dbReference type="Pfam" id="PF02550"/>
    </source>
</evidence>
<feature type="domain" description="Acetyl-CoA hydrolase/transferase N-terminal" evidence="2">
    <location>
        <begin position="17"/>
        <end position="223"/>
    </location>
</feature>
<dbReference type="InterPro" id="IPR037171">
    <property type="entry name" value="NagB/RpiA_transferase-like"/>
</dbReference>
<gene>
    <name evidence="4" type="ORF">L2W38_10230</name>
</gene>
<dbReference type="PANTHER" id="PTHR43609:SF1">
    <property type="entry name" value="ACETYL-COA HYDROLASE"/>
    <property type="match status" value="1"/>
</dbReference>
<feature type="domain" description="Acetyl-CoA hydrolase/transferase C-terminal" evidence="3">
    <location>
        <begin position="324"/>
        <end position="470"/>
    </location>
</feature>
<dbReference type="InterPro" id="IPR003702">
    <property type="entry name" value="ActCoA_hydro_N"/>
</dbReference>
<dbReference type="InterPro" id="IPR046433">
    <property type="entry name" value="ActCoA_hydro"/>
</dbReference>
<evidence type="ECO:0000313" key="4">
    <source>
        <dbReference type="EMBL" id="MCF4143187.1"/>
    </source>
</evidence>
<comment type="caution">
    <text evidence="4">The sequence shown here is derived from an EMBL/GenBank/DDBJ whole genome shotgun (WGS) entry which is preliminary data.</text>
</comment>
<dbReference type="Pfam" id="PF02550">
    <property type="entry name" value="AcetylCoA_hydro"/>
    <property type="match status" value="1"/>
</dbReference>
<comment type="similarity">
    <text evidence="1">Belongs to the acetyl-CoA hydrolase/transferase family.</text>
</comment>
<dbReference type="InterPro" id="IPR017821">
    <property type="entry name" value="Succinate_CoA_transferase"/>
</dbReference>
<accession>A0ABS9EPS2</accession>
<reference evidence="4 5" key="1">
    <citation type="submission" date="2022-01" db="EMBL/GenBank/DDBJ databases">
        <title>Dethiosulfovibrio faecalis sp. nov., a novel proteolytic, non-sulfur-reducing bacterium isolated from a marine aquaculture solid waste bioreactor.</title>
        <authorList>
            <person name="Grabowski S."/>
            <person name="Apolinario E."/>
            <person name="Schneider N."/>
            <person name="Marshall C.W."/>
            <person name="Sowers K.R."/>
        </authorList>
    </citation>
    <scope>NUCLEOTIDE SEQUENCE [LARGE SCALE GENOMIC DNA]</scope>
    <source>
        <strain evidence="4 5">DSM 12537</strain>
    </source>
</reference>
<dbReference type="InterPro" id="IPR026888">
    <property type="entry name" value="AcetylCoA_hyd_C"/>
</dbReference>
<organism evidence="4 5">
    <name type="scientific">Dethiosulfovibrio marinus</name>
    <dbReference type="NCBI Taxonomy" id="133532"/>
    <lineage>
        <taxon>Bacteria</taxon>
        <taxon>Thermotogati</taxon>
        <taxon>Synergistota</taxon>
        <taxon>Synergistia</taxon>
        <taxon>Synergistales</taxon>
        <taxon>Dethiosulfovibrionaceae</taxon>
        <taxon>Dethiosulfovibrio</taxon>
    </lineage>
</organism>
<dbReference type="Gene3D" id="3.30.750.70">
    <property type="entry name" value="4-hydroxybutyrate coenzyme like domains"/>
    <property type="match status" value="1"/>
</dbReference>
<sequence>MTDLFGHAKDRIRNTALRSRLMTPEEASMYVQDGATVGCSGFTPAGYPKVIPSAMADRALNGGPKNFTLWTGASVAPELDGRLAEAGAISYRFPYQTGKAIRDAINGGEVGFQDMHLSMTPQNLRYGFYGPMDVAIIEVCAITEEGNLVPTTSVGNSPSFVESAERVIVEVNTSQPEGLEGIHDIFIPEEPPYRKPFHVLKVNDRIGTPYITCPMEKIVAIVPSNVPDHLTPMKEPDPVSRAMARNLMDLLSVEVSSGRLPPGLLPIQAGVGNVANAVIGELVDWPTDDLRIYSEVIQDSMLTLLETGKVQQMSGTAFTNSPEGAKKLLRRLEEIRKKAVLRPQEISNHPEIIRRLGLIAINTALEVDIYGHVNSTVAMGSKMINGIGGSGDFARNAFLSVFLSPSTANGGKISRIVPFCSHVDHTEHDVDVVITEYGVADLRGLVPRERSRLMIEKCAHPDYRAPLMEYLRLGEAKGGHEPHDLASALGWHLNYIEKGTMVPDQ</sequence>